<dbReference type="Proteomes" id="UP000886818">
    <property type="component" value="Chromosome"/>
</dbReference>
<protein>
    <submittedName>
        <fullName evidence="2">Uncharacterized protein</fullName>
    </submittedName>
</protein>
<name>A0ABX8RDT9_9CLOT</name>
<feature type="region of interest" description="Disordered" evidence="1">
    <location>
        <begin position="1"/>
        <end position="32"/>
    </location>
</feature>
<gene>
    <name evidence="2" type="ORF">KVH43_06010</name>
</gene>
<sequence length="57" mass="6777">MKNKVKPKENEESQKKESQQEKIKREIMEEKGVSYTPSMNGLLKVKNNYSQYRNLSK</sequence>
<keyword evidence="3" id="KW-1185">Reference proteome</keyword>
<organism evidence="2 3">
    <name type="scientific">Crassaminicella indica</name>
    <dbReference type="NCBI Taxonomy" id="2855394"/>
    <lineage>
        <taxon>Bacteria</taxon>
        <taxon>Bacillati</taxon>
        <taxon>Bacillota</taxon>
        <taxon>Clostridia</taxon>
        <taxon>Eubacteriales</taxon>
        <taxon>Clostridiaceae</taxon>
        <taxon>Crassaminicella</taxon>
    </lineage>
</organism>
<evidence type="ECO:0000313" key="2">
    <source>
        <dbReference type="EMBL" id="QXM07243.1"/>
    </source>
</evidence>
<evidence type="ECO:0000313" key="3">
    <source>
        <dbReference type="Proteomes" id="UP000886818"/>
    </source>
</evidence>
<accession>A0ABX8RDT9</accession>
<dbReference type="RefSeq" id="WP_218283929.1">
    <property type="nucleotide sequence ID" value="NZ_CP078093.1"/>
</dbReference>
<evidence type="ECO:0000256" key="1">
    <source>
        <dbReference type="SAM" id="MobiDB-lite"/>
    </source>
</evidence>
<reference evidence="2" key="1">
    <citation type="submission" date="2021-07" db="EMBL/GenBank/DDBJ databases">
        <title>Complete genome sequence of Crassaminicella sp. 143-21, isolated from a deep-sea hydrothermal vent.</title>
        <authorList>
            <person name="Li X."/>
        </authorList>
    </citation>
    <scope>NUCLEOTIDE SEQUENCE</scope>
    <source>
        <strain evidence="2">143-21</strain>
    </source>
</reference>
<proteinExistence type="predicted"/>
<dbReference type="EMBL" id="CP078093">
    <property type="protein sequence ID" value="QXM07243.1"/>
    <property type="molecule type" value="Genomic_DNA"/>
</dbReference>